<evidence type="ECO:0000313" key="2">
    <source>
        <dbReference type="Proteomes" id="UP000592780"/>
    </source>
</evidence>
<reference evidence="1 2" key="1">
    <citation type="submission" date="2020-08" db="EMBL/GenBank/DDBJ databases">
        <title>Genomic Encyclopedia of Type Strains, Phase IV (KMG-V): Genome sequencing to study the core and pangenomes of soil and plant-associated prokaryotes.</title>
        <authorList>
            <person name="Whitman W."/>
        </authorList>
    </citation>
    <scope>NUCLEOTIDE SEQUENCE [LARGE SCALE GENOMIC DNA]</scope>
    <source>
        <strain evidence="1 2">JPY158</strain>
    </source>
</reference>
<dbReference type="Proteomes" id="UP000592780">
    <property type="component" value="Unassembled WGS sequence"/>
</dbReference>
<dbReference type="EMBL" id="JACHDD010000008">
    <property type="protein sequence ID" value="MBB5427091.1"/>
    <property type="molecule type" value="Genomic_DNA"/>
</dbReference>
<keyword evidence="2" id="KW-1185">Reference proteome</keyword>
<evidence type="ECO:0000313" key="1">
    <source>
        <dbReference type="EMBL" id="MBB5427091.1"/>
    </source>
</evidence>
<gene>
    <name evidence="1" type="ORF">HDG40_005270</name>
</gene>
<organism evidence="1 2">
    <name type="scientific">Paraburkholderia atlantica</name>
    <dbReference type="NCBI Taxonomy" id="2654982"/>
    <lineage>
        <taxon>Bacteria</taxon>
        <taxon>Pseudomonadati</taxon>
        <taxon>Pseudomonadota</taxon>
        <taxon>Betaproteobacteria</taxon>
        <taxon>Burkholderiales</taxon>
        <taxon>Burkholderiaceae</taxon>
        <taxon>Paraburkholderia</taxon>
    </lineage>
</organism>
<protein>
    <submittedName>
        <fullName evidence="1">Uncharacterized protein</fullName>
    </submittedName>
</protein>
<comment type="caution">
    <text evidence="1">The sequence shown here is derived from an EMBL/GenBank/DDBJ whole genome shotgun (WGS) entry which is preliminary data.</text>
</comment>
<dbReference type="AlphaFoldDB" id="A0A7W8V8G4"/>
<proteinExistence type="predicted"/>
<name>A0A7W8V8G4_PARAM</name>
<accession>A0A7W8V8G4</accession>
<sequence length="75" mass="8359">MQCASTLIGYPALDWALVIRLAIFIDGYSVFYPPYPNALASGLMFGFLIRSLIENDVNLSIYVRDASSGIPFVFY</sequence>